<evidence type="ECO:0000313" key="2">
    <source>
        <dbReference type="Proteomes" id="UP000318554"/>
    </source>
</evidence>
<sequence>MIWLSVKRDFFMVEILLRDSLLLSALVLRGDYPPLANPTTATPNPANAANRTG</sequence>
<name>A0A554WAX4_9BURK</name>
<reference evidence="1 2" key="1">
    <citation type="submission" date="2019-07" db="EMBL/GenBank/DDBJ databases">
        <title>Tepidimonas aquatica CLN-1 draft genome.</title>
        <authorList>
            <person name="Da Costa M.S."/>
            <person name="Froufe H.J.C."/>
            <person name="Egas C."/>
            <person name="Albuquerque L."/>
        </authorList>
    </citation>
    <scope>NUCLEOTIDE SEQUENCE [LARGE SCALE GENOMIC DNA]</scope>
    <source>
        <strain evidence="1 2">CLN-1</strain>
    </source>
</reference>
<keyword evidence="2" id="KW-1185">Reference proteome</keyword>
<dbReference type="EMBL" id="VJNA01000041">
    <property type="protein sequence ID" value="TSE20727.1"/>
    <property type="molecule type" value="Genomic_DNA"/>
</dbReference>
<organism evidence="1 2">
    <name type="scientific">Tepidimonas aquatica</name>
    <dbReference type="NCBI Taxonomy" id="247482"/>
    <lineage>
        <taxon>Bacteria</taxon>
        <taxon>Pseudomonadati</taxon>
        <taxon>Pseudomonadota</taxon>
        <taxon>Betaproteobacteria</taxon>
        <taxon>Burkholderiales</taxon>
        <taxon>Tepidimonas</taxon>
    </lineage>
</organism>
<comment type="caution">
    <text evidence="1">The sequence shown here is derived from an EMBL/GenBank/DDBJ whole genome shotgun (WGS) entry which is preliminary data.</text>
</comment>
<dbReference type="AlphaFoldDB" id="A0A554WAX4"/>
<gene>
    <name evidence="1" type="ORF">Taqua_02385</name>
</gene>
<proteinExistence type="predicted"/>
<accession>A0A554WAX4</accession>
<evidence type="ECO:0000313" key="1">
    <source>
        <dbReference type="EMBL" id="TSE20727.1"/>
    </source>
</evidence>
<dbReference type="Proteomes" id="UP000318554">
    <property type="component" value="Unassembled WGS sequence"/>
</dbReference>
<protein>
    <submittedName>
        <fullName evidence="1">Uncharacterized protein</fullName>
    </submittedName>
</protein>